<dbReference type="RefSeq" id="WP_109885236.1">
    <property type="nucleotide sequence ID" value="NZ_QGHR01000103.1"/>
</dbReference>
<accession>A0A855X8D9</accession>
<dbReference type="Proteomes" id="UP000245980">
    <property type="component" value="Unassembled WGS sequence"/>
</dbReference>
<dbReference type="Gene3D" id="3.90.75.20">
    <property type="match status" value="1"/>
</dbReference>
<dbReference type="EMBL" id="QGHV01000124">
    <property type="protein sequence ID" value="PWT36268.1"/>
    <property type="molecule type" value="Genomic_DNA"/>
</dbReference>
<evidence type="ECO:0000313" key="3">
    <source>
        <dbReference type="EMBL" id="PWT38861.1"/>
    </source>
</evidence>
<protein>
    <recommendedName>
        <fullName evidence="1">HNH nuclease domain-containing protein</fullName>
    </recommendedName>
</protein>
<feature type="domain" description="HNH nuclease" evidence="1">
    <location>
        <begin position="61"/>
        <end position="112"/>
    </location>
</feature>
<dbReference type="InterPro" id="IPR044925">
    <property type="entry name" value="His-Me_finger_sf"/>
</dbReference>
<dbReference type="InterPro" id="IPR003615">
    <property type="entry name" value="HNH_nuc"/>
</dbReference>
<reference evidence="3 4" key="1">
    <citation type="journal article" date="2018" name="Front. Microbiol.">
        <title>Comparative Genomics of the Herbivore Gut Symbiont Lactobacillus reuteri Reveals Genetic Diversity and Lifestyle Adaptation.</title>
        <authorList>
            <person name="Zhao J."/>
        </authorList>
    </citation>
    <scope>NUCLEOTIDE SEQUENCE [LARGE SCALE GENOMIC DNA]</scope>
    <source>
        <strain evidence="3 4">LR10</strain>
        <strain evidence="2">LR9</strain>
    </source>
</reference>
<evidence type="ECO:0000259" key="1">
    <source>
        <dbReference type="SMART" id="SM00507"/>
    </source>
</evidence>
<dbReference type="SMART" id="SM00507">
    <property type="entry name" value="HNHc"/>
    <property type="match status" value="1"/>
</dbReference>
<name>A0A855X8D9_LIMRT</name>
<evidence type="ECO:0000313" key="4">
    <source>
        <dbReference type="Proteomes" id="UP000245980"/>
    </source>
</evidence>
<dbReference type="Pfam" id="PF07463">
    <property type="entry name" value="NUMOD4"/>
    <property type="match status" value="1"/>
</dbReference>
<reference evidence="3" key="2">
    <citation type="submission" date="2018-05" db="EMBL/GenBank/DDBJ databases">
        <authorList>
            <person name="Peng X.Y."/>
            <person name="Xu Y.F."/>
            <person name="Luo D."/>
            <person name="Yu J."/>
            <person name="Gu J.Y."/>
        </authorList>
    </citation>
    <scope>NUCLEOTIDE SEQUENCE</scope>
    <source>
        <strain evidence="3">LR10</strain>
        <strain evidence="2">LR9</strain>
    </source>
</reference>
<dbReference type="Pfam" id="PF13392">
    <property type="entry name" value="HNH_3"/>
    <property type="match status" value="1"/>
</dbReference>
<dbReference type="GO" id="GO:0016788">
    <property type="term" value="F:hydrolase activity, acting on ester bonds"/>
    <property type="evidence" value="ECO:0007669"/>
    <property type="project" value="InterPro"/>
</dbReference>
<organism evidence="3 4">
    <name type="scientific">Limosilactobacillus reuteri</name>
    <name type="common">Lactobacillus reuteri</name>
    <dbReference type="NCBI Taxonomy" id="1598"/>
    <lineage>
        <taxon>Bacteria</taxon>
        <taxon>Bacillati</taxon>
        <taxon>Bacillota</taxon>
        <taxon>Bacilli</taxon>
        <taxon>Lactobacillales</taxon>
        <taxon>Lactobacillaceae</taxon>
        <taxon>Limosilactobacillus</taxon>
    </lineage>
</organism>
<evidence type="ECO:0000313" key="2">
    <source>
        <dbReference type="EMBL" id="PWT36268.1"/>
    </source>
</evidence>
<dbReference type="SUPFAM" id="SSF54060">
    <property type="entry name" value="His-Me finger endonucleases"/>
    <property type="match status" value="1"/>
</dbReference>
<proteinExistence type="predicted"/>
<comment type="caution">
    <text evidence="3">The sequence shown here is derived from an EMBL/GenBank/DDBJ whole genome shotgun (WGS) entry which is preliminary data.</text>
</comment>
<dbReference type="AlphaFoldDB" id="A0A855X8D9"/>
<gene>
    <name evidence="3" type="ORF">DKZ22_12320</name>
    <name evidence="2" type="ORF">DKZ35_11330</name>
</gene>
<dbReference type="InterPro" id="IPR010902">
    <property type="entry name" value="NUMOD4"/>
</dbReference>
<dbReference type="Proteomes" id="UP000245735">
    <property type="component" value="Unassembled WGS sequence"/>
</dbReference>
<sequence>MFVPVSDYEGLYKINEIGEVRSVHRIYKDSIGRARTVNEHVVKPCVNKSGYKTLGLYKDGKRTTEYVHKLVYASFNHLTHEEIGEIDIDHIDGNKLNCHLDNLEAVSHKENIHRKICRKNGLTIQKGNSYAENFHYFGQQNKFFKIRCRICGKPLLKSESGLCRICYDSYVRSSKKPNKQQFLIHLRKTLDIHDLSKIYDVEEHSVRRWLREYGIPSLTELKKNPELIEA</sequence>
<dbReference type="EMBL" id="QGHT01000138">
    <property type="protein sequence ID" value="PWT38861.1"/>
    <property type="molecule type" value="Genomic_DNA"/>
</dbReference>